<evidence type="ECO:0000259" key="1">
    <source>
        <dbReference type="Pfam" id="PF01408"/>
    </source>
</evidence>
<dbReference type="InParanoid" id="Q6L1P4"/>
<dbReference type="HOGENOM" id="CLU_023194_1_4_2"/>
<dbReference type="KEGG" id="pto:PTO0523"/>
<organism evidence="3 4">
    <name type="scientific">Picrophilus torridus (strain ATCC 700027 / DSM 9790 / JCM 10055 / NBRC 100828 / KAW 2/3)</name>
    <dbReference type="NCBI Taxonomy" id="1122961"/>
    <lineage>
        <taxon>Archaea</taxon>
        <taxon>Methanobacteriati</taxon>
        <taxon>Thermoplasmatota</taxon>
        <taxon>Thermoplasmata</taxon>
        <taxon>Thermoplasmatales</taxon>
        <taxon>Picrophilaceae</taxon>
        <taxon>Picrophilus</taxon>
    </lineage>
</organism>
<feature type="domain" description="Gfo/Idh/MocA-like oxidoreductase N-terminal" evidence="1">
    <location>
        <begin position="1"/>
        <end position="114"/>
    </location>
</feature>
<dbReference type="RefSeq" id="WP_011177324.1">
    <property type="nucleotide sequence ID" value="NC_005877.1"/>
</dbReference>
<dbReference type="EMBL" id="AE017261">
    <property type="protein sequence ID" value="AAT43108.1"/>
    <property type="molecule type" value="Genomic_DNA"/>
</dbReference>
<dbReference type="STRING" id="263820.PTO0523"/>
<accession>Q6L1P4</accession>
<reference evidence="3 4" key="1">
    <citation type="journal article" date="2004" name="Proc. Natl. Acad. Sci. U.S.A.">
        <title>Genome sequence of Picrophilus torridus and its implications for life around pH 0.</title>
        <authorList>
            <person name="Futterer O."/>
            <person name="Angelov A."/>
            <person name="Liesegang H."/>
            <person name="Gottschalk G."/>
            <person name="Schleper C."/>
            <person name="Schepers B."/>
            <person name="Dock C."/>
            <person name="Antranikian G."/>
            <person name="Liebl W."/>
        </authorList>
    </citation>
    <scope>NUCLEOTIDE SEQUENCE [LARGE SCALE GENOMIC DNA]</scope>
    <source>
        <strain evidence="4">ATCC 700027 / DSM 9790 / JCM 10055 / NBRC 100828</strain>
    </source>
</reference>
<dbReference type="SUPFAM" id="SSF51735">
    <property type="entry name" value="NAD(P)-binding Rossmann-fold domains"/>
    <property type="match status" value="1"/>
</dbReference>
<dbReference type="FunCoup" id="Q6L1P4">
    <property type="interactions" value="51"/>
</dbReference>
<name>Q6L1P4_PICTO</name>
<dbReference type="SUPFAM" id="SSF55347">
    <property type="entry name" value="Glyceraldehyde-3-phosphate dehydrogenase-like, C-terminal domain"/>
    <property type="match status" value="1"/>
</dbReference>
<gene>
    <name evidence="3" type="ordered locus">PTO0523</name>
</gene>
<evidence type="ECO:0000313" key="4">
    <source>
        <dbReference type="Proteomes" id="UP000000438"/>
    </source>
</evidence>
<evidence type="ECO:0000259" key="2">
    <source>
        <dbReference type="Pfam" id="PF22725"/>
    </source>
</evidence>
<dbReference type="Gene3D" id="3.30.360.10">
    <property type="entry name" value="Dihydrodipicolinate Reductase, domain 2"/>
    <property type="match status" value="1"/>
</dbReference>
<dbReference type="InterPro" id="IPR055170">
    <property type="entry name" value="GFO_IDH_MocA-like_dom"/>
</dbReference>
<evidence type="ECO:0000313" key="3">
    <source>
        <dbReference type="EMBL" id="AAT43108.1"/>
    </source>
</evidence>
<dbReference type="InterPro" id="IPR000683">
    <property type="entry name" value="Gfo/Idh/MocA-like_OxRdtase_N"/>
</dbReference>
<proteinExistence type="predicted"/>
<dbReference type="Proteomes" id="UP000000438">
    <property type="component" value="Chromosome"/>
</dbReference>
<protein>
    <submittedName>
        <fullName evidence="3">Oxidoreductase</fullName>
    </submittedName>
</protein>
<dbReference type="AlphaFoldDB" id="Q6L1P4"/>
<sequence length="318" mass="36039">MKILVVGINGFGMRHLSAIKNMDIYVMERKENVIAEAKSRYDIKRVFNDYNEALNSDADIVDLVVPHNLHRDLAIKAMEHKKHVLVEKPIATTLDDGKAMIDASRKNRVKFMVAEQYFFDPYATEARRLIQNNAIGDIKTVIVRDQRFFDHGGWRLNRESMGGGALIDGGIHFIDTLLNFAGDYSDVRSIINHGGTDLEGEDNINALFKFKNGAAGLFFYSWAYRFSPRLPAFEIIGENGSMYEDSSSKISWDSGIRTAYGGLIMNGKKVDVRPYDIFEKEISSFAESIENDNDVPFSPELELRDLKAVLDIYKNANF</sequence>
<dbReference type="Pfam" id="PF22725">
    <property type="entry name" value="GFO_IDH_MocA_C3"/>
    <property type="match status" value="1"/>
</dbReference>
<dbReference type="GO" id="GO:0000166">
    <property type="term" value="F:nucleotide binding"/>
    <property type="evidence" value="ECO:0007669"/>
    <property type="project" value="InterPro"/>
</dbReference>
<dbReference type="Gene3D" id="3.40.50.720">
    <property type="entry name" value="NAD(P)-binding Rossmann-like Domain"/>
    <property type="match status" value="1"/>
</dbReference>
<dbReference type="PANTHER" id="PTHR43377:SF1">
    <property type="entry name" value="BILIVERDIN REDUCTASE A"/>
    <property type="match status" value="1"/>
</dbReference>
<feature type="domain" description="GFO/IDH/MocA-like oxidoreductase" evidence="2">
    <location>
        <begin position="125"/>
        <end position="242"/>
    </location>
</feature>
<dbReference type="PANTHER" id="PTHR43377">
    <property type="entry name" value="BILIVERDIN REDUCTASE A"/>
    <property type="match status" value="1"/>
</dbReference>
<dbReference type="Pfam" id="PF01408">
    <property type="entry name" value="GFO_IDH_MocA"/>
    <property type="match status" value="1"/>
</dbReference>
<dbReference type="InterPro" id="IPR036291">
    <property type="entry name" value="NAD(P)-bd_dom_sf"/>
</dbReference>
<dbReference type="InterPro" id="IPR051450">
    <property type="entry name" value="Gfo/Idh/MocA_Oxidoreductases"/>
</dbReference>
<dbReference type="GeneID" id="2845425"/>
<dbReference type="PaxDb" id="263820-PTO0523"/>
<dbReference type="eggNOG" id="arCOG01622">
    <property type="taxonomic scope" value="Archaea"/>
</dbReference>
<dbReference type="OrthoDB" id="25239at2157"/>